<dbReference type="OrthoDB" id="274641at2759"/>
<protein>
    <submittedName>
        <fullName evidence="2">Putative NADH dehydrogenase [ubiquinone] 1 alpha subcomplex subunit 12</fullName>
    </submittedName>
</protein>
<dbReference type="Proteomes" id="UP000250275">
    <property type="component" value="Unassembled WGS sequence"/>
</dbReference>
<evidence type="ECO:0000313" key="3">
    <source>
        <dbReference type="Proteomes" id="UP000250275"/>
    </source>
</evidence>
<dbReference type="AlphaFoldDB" id="A0A310SJK9"/>
<keyword evidence="2" id="KW-0830">Ubiquinone</keyword>
<accession>A0A310SJK9</accession>
<proteinExistence type="inferred from homology"/>
<evidence type="ECO:0000256" key="1">
    <source>
        <dbReference type="ARBA" id="ARBA00007355"/>
    </source>
</evidence>
<sequence length="64" mass="7604">MEKYLGLDKIHNIWKIIRTNGGILKTLYNGYRIDALKHGTLVGEDKFGNKYYENNFYFFGKLRN</sequence>
<dbReference type="InterPro" id="IPR007763">
    <property type="entry name" value="NDUFA12"/>
</dbReference>
<gene>
    <name evidence="2" type="ORF">WN48_04163</name>
</gene>
<comment type="similarity">
    <text evidence="1">Belongs to the complex I NDUFA12 subunit family.</text>
</comment>
<dbReference type="GO" id="GO:0045271">
    <property type="term" value="C:respiratory chain complex I"/>
    <property type="evidence" value="ECO:0007669"/>
    <property type="project" value="InterPro"/>
</dbReference>
<dbReference type="Pfam" id="PF05071">
    <property type="entry name" value="NDUFA12"/>
    <property type="match status" value="1"/>
</dbReference>
<dbReference type="EMBL" id="KQ762400">
    <property type="protein sequence ID" value="OAD55913.1"/>
    <property type="molecule type" value="Genomic_DNA"/>
</dbReference>
<name>A0A310SJK9_9HYME</name>
<reference evidence="2 3" key="1">
    <citation type="submission" date="2015-07" db="EMBL/GenBank/DDBJ databases">
        <title>The genome of Eufriesea mexicana.</title>
        <authorList>
            <person name="Pan H."/>
            <person name="Kapheim K."/>
        </authorList>
    </citation>
    <scope>NUCLEOTIDE SEQUENCE [LARGE SCALE GENOMIC DNA]</scope>
    <source>
        <strain evidence="2">0111107269</strain>
        <tissue evidence="2">Whole body</tissue>
    </source>
</reference>
<keyword evidence="3" id="KW-1185">Reference proteome</keyword>
<evidence type="ECO:0000313" key="2">
    <source>
        <dbReference type="EMBL" id="OAD55913.1"/>
    </source>
</evidence>
<organism evidence="2 3">
    <name type="scientific">Eufriesea mexicana</name>
    <dbReference type="NCBI Taxonomy" id="516756"/>
    <lineage>
        <taxon>Eukaryota</taxon>
        <taxon>Metazoa</taxon>
        <taxon>Ecdysozoa</taxon>
        <taxon>Arthropoda</taxon>
        <taxon>Hexapoda</taxon>
        <taxon>Insecta</taxon>
        <taxon>Pterygota</taxon>
        <taxon>Neoptera</taxon>
        <taxon>Endopterygota</taxon>
        <taxon>Hymenoptera</taxon>
        <taxon>Apocrita</taxon>
        <taxon>Aculeata</taxon>
        <taxon>Apoidea</taxon>
        <taxon>Anthophila</taxon>
        <taxon>Apidae</taxon>
        <taxon>Eufriesea</taxon>
    </lineage>
</organism>